<keyword evidence="5 8" id="KW-0677">Repeat</keyword>
<evidence type="ECO:0000256" key="7">
    <source>
        <dbReference type="PROSITE-ProRule" id="PRU00221"/>
    </source>
</evidence>
<evidence type="ECO:0000313" key="12">
    <source>
        <dbReference type="Proteomes" id="UP001146793"/>
    </source>
</evidence>
<keyword evidence="6" id="KW-0539">Nucleus</keyword>
<dbReference type="PROSITE" id="PS50294">
    <property type="entry name" value="WD_REPEATS_REGION"/>
    <property type="match status" value="3"/>
</dbReference>
<evidence type="ECO:0000259" key="10">
    <source>
        <dbReference type="SMART" id="SM01166"/>
    </source>
</evidence>
<evidence type="ECO:0000256" key="3">
    <source>
        <dbReference type="ARBA" id="ARBA00022448"/>
    </source>
</evidence>
<dbReference type="Pfam" id="PF16755">
    <property type="entry name" value="Beta-prop_NUP159_NUP214"/>
    <property type="match status" value="1"/>
</dbReference>
<evidence type="ECO:0000256" key="6">
    <source>
        <dbReference type="ARBA" id="ARBA00023242"/>
    </source>
</evidence>
<dbReference type="InterPro" id="IPR001680">
    <property type="entry name" value="WD40_rpt"/>
</dbReference>
<dbReference type="FunFam" id="2.130.10.10:FF:000774">
    <property type="entry name" value="Coronin"/>
    <property type="match status" value="1"/>
</dbReference>
<evidence type="ECO:0000256" key="4">
    <source>
        <dbReference type="ARBA" id="ARBA00022574"/>
    </source>
</evidence>
<dbReference type="GO" id="GO:0005634">
    <property type="term" value="C:nucleus"/>
    <property type="evidence" value="ECO:0007669"/>
    <property type="project" value="UniProtKB-SubCell"/>
</dbReference>
<dbReference type="InterPro" id="IPR011047">
    <property type="entry name" value="Quinoprotein_ADH-like_sf"/>
</dbReference>
<feature type="repeat" description="WD" evidence="7">
    <location>
        <begin position="576"/>
        <end position="618"/>
    </location>
</feature>
<comment type="subcellular location">
    <subcellularLocation>
        <location evidence="1">Nucleus</location>
    </subcellularLocation>
</comment>
<sequence>MQVSKFRYVKGTVPKLTEKYLDLQCATQSCDFNMISAGLNHIAVHHQTQSNVLVLPYTPGKVPTNTPYLSQNGAVTDMSFSHYNPNVLATGSDRSNIYLWDLPESGLEQPMSTAKVVLSGHKRRITSVKFHPTAANILLSGSYDRTAKIWDIEKGTDLLTSQAEAGDLTDLSWDWVGKRFAGHFRDKFLRIFDPRSGNGAIAKIPGHVGRKNARVIWLGDEEKILSTGFGRGTREVKIYDPRKTKKSIFTAVVDSGSSIIMPLYDPYSKILFLASKGDRSIKLYEIVKSIKQWQPLETYSDKSTGQFGLAIEPRAHLDVMKAEVLKVIRLNDKRQLEPISLKVPRRSYTNFASDLYPDNISTEPASSVEQWMNGEDNEPNYVSIKPKQALEQEQEQKEYKNRYKNQKSSYQLRKERELQQKKGITKNDELVKEDEDEKKELIFSPKALRAQSIVRKSLVRHTYIKFGKANEKITGIKVQPLSYPETNHIQANKKWVAFPWNTGVGGALAVLPRQEYVRCNSNIPLIHGHKKSITDFKFIPSNDDLIVSASEDCNIKIWELPENKIESNMDQAKGTLTGHRFKVLTINVNPVAHDVLMSTSADSMVKLWDINQQQEMISFNPFNEGITAAQWSIDGNKVALLNKNAKLTVLDPRDAKSTQVQAPCHQGLKGGRILWLDEANHLLTIGFNKTSDREMKVYDLRKFEKPIKTTFIDHASSLLVPHWMPHTNVLLLAGKGDASLKYYEINLQDPKIIFPINVHKTMEPQLGICMLPFDTLDVKDVQIGNFLKLTKNSISHFSAKVTRQKLDYFQDDLFPETVWDTPNILQPNDWQQNVQPSLEKFNFQPEGMKKLSSAPIEKKFSNKYKHQQKQEYEEQVSRDQVFDKLYSQVTSINNENFDFEREGVDSDEWGDSSD</sequence>
<dbReference type="Pfam" id="PF00400">
    <property type="entry name" value="WD40"/>
    <property type="match status" value="2"/>
</dbReference>
<feature type="coiled-coil region" evidence="9">
    <location>
        <begin position="389"/>
        <end position="420"/>
    </location>
</feature>
<evidence type="ECO:0000256" key="1">
    <source>
        <dbReference type="ARBA" id="ARBA00004123"/>
    </source>
</evidence>
<dbReference type="PROSITE" id="PS00678">
    <property type="entry name" value="WD_REPEATS_1"/>
    <property type="match status" value="3"/>
</dbReference>
<comment type="caution">
    <text evidence="11">The sequence shown here is derived from an EMBL/GenBank/DDBJ whole genome shotgun (WGS) entry which is preliminary data.</text>
</comment>
<dbReference type="Pfam" id="PF16300">
    <property type="entry name" value="WD40_4"/>
    <property type="match status" value="2"/>
</dbReference>
<dbReference type="Gene3D" id="2.130.10.10">
    <property type="entry name" value="YVTN repeat-like/Quinoprotein amine dehydrogenase"/>
    <property type="match status" value="2"/>
</dbReference>
<name>A0AAV7YZC4_9EUKA</name>
<dbReference type="InterPro" id="IPR015048">
    <property type="entry name" value="DUF1899"/>
</dbReference>
<dbReference type="Pfam" id="PF08953">
    <property type="entry name" value="DUF1899"/>
    <property type="match status" value="2"/>
</dbReference>
<evidence type="ECO:0000256" key="2">
    <source>
        <dbReference type="ARBA" id="ARBA00009482"/>
    </source>
</evidence>
<feature type="repeat" description="WD" evidence="7">
    <location>
        <begin position="68"/>
        <end position="102"/>
    </location>
</feature>
<protein>
    <recommendedName>
        <fullName evidence="8">Coronin</fullName>
    </recommendedName>
</protein>
<dbReference type="InterPro" id="IPR020472">
    <property type="entry name" value="WD40_PAC1"/>
</dbReference>
<dbReference type="PANTHER" id="PTHR10856">
    <property type="entry name" value="CORONIN"/>
    <property type="match status" value="1"/>
</dbReference>
<evidence type="ECO:0000256" key="9">
    <source>
        <dbReference type="SAM" id="Coils"/>
    </source>
</evidence>
<dbReference type="SMART" id="SM01166">
    <property type="entry name" value="DUF1899"/>
    <property type="match status" value="2"/>
</dbReference>
<keyword evidence="4 7" id="KW-0853">WD repeat</keyword>
<dbReference type="InterPro" id="IPR019775">
    <property type="entry name" value="WD40_repeat_CS"/>
</dbReference>
<keyword evidence="9" id="KW-0175">Coiled coil</keyword>
<dbReference type="SMART" id="SM01167">
    <property type="entry name" value="DUF1900"/>
    <property type="match status" value="2"/>
</dbReference>
<dbReference type="InterPro" id="IPR039462">
    <property type="entry name" value="Nup159/Nup146_N"/>
</dbReference>
<dbReference type="AlphaFoldDB" id="A0AAV7YZC4"/>
<dbReference type="GO" id="GO:0005737">
    <property type="term" value="C:cytoplasm"/>
    <property type="evidence" value="ECO:0007669"/>
    <property type="project" value="UniProtKB-ARBA"/>
</dbReference>
<comment type="similarity">
    <text evidence="2 8">Belongs to the WD repeat coronin family.</text>
</comment>
<dbReference type="EMBL" id="JANTQA010000042">
    <property type="protein sequence ID" value="KAJ3434864.1"/>
    <property type="molecule type" value="Genomic_DNA"/>
</dbReference>
<evidence type="ECO:0000313" key="11">
    <source>
        <dbReference type="EMBL" id="KAJ3434864.1"/>
    </source>
</evidence>
<evidence type="ECO:0000256" key="5">
    <source>
        <dbReference type="ARBA" id="ARBA00022737"/>
    </source>
</evidence>
<dbReference type="InterPro" id="IPR015943">
    <property type="entry name" value="WD40/YVTN_repeat-like_dom_sf"/>
</dbReference>
<dbReference type="SUPFAM" id="SSF50998">
    <property type="entry name" value="Quinoprotein alcohol dehydrogenase-like"/>
    <property type="match status" value="2"/>
</dbReference>
<dbReference type="Proteomes" id="UP001146793">
    <property type="component" value="Unassembled WGS sequence"/>
</dbReference>
<reference evidence="11" key="1">
    <citation type="submission" date="2022-08" db="EMBL/GenBank/DDBJ databases">
        <title>Novel sulphate-reducing endosymbionts in the free-living metamonad Anaeramoeba.</title>
        <authorList>
            <person name="Jerlstrom-Hultqvist J."/>
            <person name="Cepicka I."/>
            <person name="Gallot-Lavallee L."/>
            <person name="Salas-Leiva D."/>
            <person name="Curtis B.A."/>
            <person name="Zahonova K."/>
            <person name="Pipaliya S."/>
            <person name="Dacks J."/>
            <person name="Roger A.J."/>
        </authorList>
    </citation>
    <scope>NUCLEOTIDE SEQUENCE</scope>
    <source>
        <strain evidence="11">Busselton2</strain>
    </source>
</reference>
<feature type="domain" description="DUF1899" evidence="10">
    <location>
        <begin position="452"/>
        <end position="517"/>
    </location>
</feature>
<evidence type="ECO:0000256" key="8">
    <source>
        <dbReference type="RuleBase" id="RU280818"/>
    </source>
</evidence>
<feature type="repeat" description="WD" evidence="7">
    <location>
        <begin position="526"/>
        <end position="568"/>
    </location>
</feature>
<dbReference type="PROSITE" id="PS50082">
    <property type="entry name" value="WD_REPEATS_2"/>
    <property type="match status" value="4"/>
</dbReference>
<accession>A0AAV7YZC4</accession>
<dbReference type="PRINTS" id="PR00320">
    <property type="entry name" value="GPROTEINBRPT"/>
</dbReference>
<dbReference type="InterPro" id="IPR015505">
    <property type="entry name" value="Coronin"/>
</dbReference>
<proteinExistence type="inferred from homology"/>
<gene>
    <name evidence="11" type="ORF">M0812_01988</name>
</gene>
<keyword evidence="3" id="KW-0813">Transport</keyword>
<feature type="repeat" description="WD" evidence="7">
    <location>
        <begin position="118"/>
        <end position="160"/>
    </location>
</feature>
<feature type="domain" description="DUF1899" evidence="10">
    <location>
        <begin position="1"/>
        <end position="60"/>
    </location>
</feature>
<organism evidence="11 12">
    <name type="scientific">Anaeramoeba flamelloides</name>
    <dbReference type="NCBI Taxonomy" id="1746091"/>
    <lineage>
        <taxon>Eukaryota</taxon>
        <taxon>Metamonada</taxon>
        <taxon>Anaeramoebidae</taxon>
        <taxon>Anaeramoeba</taxon>
    </lineage>
</organism>
<dbReference type="SMART" id="SM00320">
    <property type="entry name" value="WD40"/>
    <property type="match status" value="6"/>
</dbReference>